<dbReference type="GO" id="GO:0046856">
    <property type="term" value="P:phosphatidylinositol dephosphorylation"/>
    <property type="evidence" value="ECO:0007669"/>
    <property type="project" value="InterPro"/>
</dbReference>
<gene>
    <name evidence="9" type="ORF">KK1_004069</name>
</gene>
<feature type="region of interest" description="Disordered" evidence="7">
    <location>
        <begin position="440"/>
        <end position="490"/>
    </location>
</feature>
<evidence type="ECO:0000313" key="9">
    <source>
        <dbReference type="EMBL" id="KYP57791.1"/>
    </source>
</evidence>
<dbReference type="OMA" id="DISICEP"/>
<dbReference type="PROSITE" id="PS50275">
    <property type="entry name" value="SAC"/>
    <property type="match status" value="1"/>
</dbReference>
<comment type="subcellular location">
    <subcellularLocation>
        <location evidence="1">Vacuole membrane</location>
        <topology evidence="1">Peripheral membrane protein</topology>
    </subcellularLocation>
</comment>
<name>A0A151SSQ4_CAJCA</name>
<evidence type="ECO:0000313" key="10">
    <source>
        <dbReference type="Proteomes" id="UP000075243"/>
    </source>
</evidence>
<dbReference type="EMBL" id="CM003613">
    <property type="protein sequence ID" value="KYP57791.1"/>
    <property type="molecule type" value="Genomic_DNA"/>
</dbReference>
<feature type="domain" description="SAC" evidence="8">
    <location>
        <begin position="163"/>
        <end position="560"/>
    </location>
</feature>
<comment type="subunit">
    <text evidence="6">Component of the PI(3,5)P2 regulatory complex at least composed of ATG18, SAC/FIG4, FAB1 and VAC14.</text>
</comment>
<accession>A0A151SSQ4</accession>
<feature type="region of interest" description="Disordered" evidence="7">
    <location>
        <begin position="654"/>
        <end position="712"/>
    </location>
</feature>
<dbReference type="STRING" id="3821.A0A151SSQ4"/>
<evidence type="ECO:0000256" key="6">
    <source>
        <dbReference type="ARBA" id="ARBA00023464"/>
    </source>
</evidence>
<evidence type="ECO:0000259" key="8">
    <source>
        <dbReference type="PROSITE" id="PS50275"/>
    </source>
</evidence>
<sequence>MASSENETCHSPPASDQTPSPHVCMQKFRLYETRSNFYMIGRDKSRTYWRVLKIDRLDPSELNLREDSTTYTESECSDLLRRIHEGNKSTGGLKFVTTCYGIVGFIKFLGPYYMLLITKRRQIGAICGHTVYAVSKSEMIPLPNSSVRSNINSKNENRYKRLLCMVDLTKDFFFSYSYHIMRSLQRNMCDNETGHVLYETMFVWNEFLTRGIRNHLQNTIWTVALVYGFFKQETLMISGQELILTLIARRSRHYAGTRYLRRGVNEKGRVANDVETEQIVFEDVSEGLPIQISSIIQNRGSIPLFWSQETSKLNIKPDIILSKKDQNYQATRLHFENLVKRYGNPIIILNLIKTHEKKPRESILRAEFANAIDFINKDLSEENRLRFLHWDLHKHFQSKSANVLQLLGKVAAYALTLTGFFYCQATPTLTPEECLKWPTTDNADKGTFSPTRQVNDDNEDANNLERKPKRKPSEGDNDANESHSVKPPKLQRGVLRTNCIDCLDRTNVAQYAYGLAALGHQLHALGVIDHPKIDLDDPVADDLMRFYERMGDTLAHQYGGSAAHNKIFSERRGQWRAATQSQEFFRTLQRYYSNAYMDAVKQDAINVFLGHFQPQQGKPALWELGSDQLFDTGRHGDDDARSLFKRSFSDGNILNDSSTPMSAPKARHEKFPSQGLPDRSGEGNKGLCESSPEISTTESDISFSRYTPPMPRRQLFGDIQRERGIESEHIYYSDHGDSFSCSNFVDLDWLSSSGNSCEEEPFERSSITNSPIAGVSSENVVNGIIVGETTASTSDLGGSSLKGREQTESELSYGDARSNASEDFPDTFVQWVTYGQTLCH</sequence>
<evidence type="ECO:0000256" key="4">
    <source>
        <dbReference type="ARBA" id="ARBA00023136"/>
    </source>
</evidence>
<reference evidence="9 10" key="1">
    <citation type="journal article" date="2012" name="Nat. Biotechnol.">
        <title>Draft genome sequence of pigeonpea (Cajanus cajan), an orphan legume crop of resource-poor farmers.</title>
        <authorList>
            <person name="Varshney R.K."/>
            <person name="Chen W."/>
            <person name="Li Y."/>
            <person name="Bharti A.K."/>
            <person name="Saxena R.K."/>
            <person name="Schlueter J.A."/>
            <person name="Donoghue M.T."/>
            <person name="Azam S."/>
            <person name="Fan G."/>
            <person name="Whaley A.M."/>
            <person name="Farmer A.D."/>
            <person name="Sheridan J."/>
            <person name="Iwata A."/>
            <person name="Tuteja R."/>
            <person name="Penmetsa R.V."/>
            <person name="Wu W."/>
            <person name="Upadhyaya H.D."/>
            <person name="Yang S.P."/>
            <person name="Shah T."/>
            <person name="Saxena K.B."/>
            <person name="Michael T."/>
            <person name="McCombie W.R."/>
            <person name="Yang B."/>
            <person name="Zhang G."/>
            <person name="Yang H."/>
            <person name="Wang J."/>
            <person name="Spillane C."/>
            <person name="Cook D.R."/>
            <person name="May G.D."/>
            <person name="Xu X."/>
            <person name="Jackson S.A."/>
        </authorList>
    </citation>
    <scope>NUCLEOTIDE SEQUENCE [LARGE SCALE GENOMIC DNA]</scope>
    <source>
        <strain evidence="10">cv. Asha</strain>
    </source>
</reference>
<comment type="catalytic activity">
    <reaction evidence="5">
        <text>a 1,2-diacyl-sn-glycero-3-phospho-(1D-myo-inositol-3,5-bisphosphate) + H2O = a 1,2-diacyl-sn-glycero-3-phospho-(1D-myo-inositol-3-phosphate) + phosphate</text>
        <dbReference type="Rhea" id="RHEA:32955"/>
        <dbReference type="ChEBI" id="CHEBI:15377"/>
        <dbReference type="ChEBI" id="CHEBI:43474"/>
        <dbReference type="ChEBI" id="CHEBI:57923"/>
        <dbReference type="ChEBI" id="CHEBI:58088"/>
    </reaction>
</comment>
<dbReference type="Proteomes" id="UP000075243">
    <property type="component" value="Chromosome 11"/>
</dbReference>
<keyword evidence="10" id="KW-1185">Reference proteome</keyword>
<evidence type="ECO:0000256" key="3">
    <source>
        <dbReference type="ARBA" id="ARBA00022801"/>
    </source>
</evidence>
<dbReference type="InterPro" id="IPR043573">
    <property type="entry name" value="Fig4-like"/>
</dbReference>
<dbReference type="GO" id="GO:0005774">
    <property type="term" value="C:vacuolar membrane"/>
    <property type="evidence" value="ECO:0007669"/>
    <property type="project" value="UniProtKB-SubCell"/>
</dbReference>
<keyword evidence="2" id="KW-0926">Vacuole</keyword>
<dbReference type="InterPro" id="IPR002013">
    <property type="entry name" value="SAC_dom"/>
</dbReference>
<dbReference type="GO" id="GO:0043813">
    <property type="term" value="F:phosphatidylinositol-3,5-bisphosphate 5-phosphatase activity"/>
    <property type="evidence" value="ECO:0007669"/>
    <property type="project" value="InterPro"/>
</dbReference>
<feature type="compositionally biased region" description="Polar residues" evidence="7">
    <location>
        <begin position="692"/>
        <end position="705"/>
    </location>
</feature>
<organism evidence="9 10">
    <name type="scientific">Cajanus cajan</name>
    <name type="common">Pigeon pea</name>
    <name type="synonym">Cajanus indicus</name>
    <dbReference type="NCBI Taxonomy" id="3821"/>
    <lineage>
        <taxon>Eukaryota</taxon>
        <taxon>Viridiplantae</taxon>
        <taxon>Streptophyta</taxon>
        <taxon>Embryophyta</taxon>
        <taxon>Tracheophyta</taxon>
        <taxon>Spermatophyta</taxon>
        <taxon>Magnoliopsida</taxon>
        <taxon>eudicotyledons</taxon>
        <taxon>Gunneridae</taxon>
        <taxon>Pentapetalae</taxon>
        <taxon>rosids</taxon>
        <taxon>fabids</taxon>
        <taxon>Fabales</taxon>
        <taxon>Fabaceae</taxon>
        <taxon>Papilionoideae</taxon>
        <taxon>50 kb inversion clade</taxon>
        <taxon>NPAAA clade</taxon>
        <taxon>indigoferoid/millettioid clade</taxon>
        <taxon>Phaseoleae</taxon>
        <taxon>Cajanus</taxon>
    </lineage>
</organism>
<dbReference type="PANTHER" id="PTHR45738">
    <property type="entry name" value="POLYPHOSPHOINOSITIDE PHOSPHATASE"/>
    <property type="match status" value="1"/>
</dbReference>
<proteinExistence type="predicted"/>
<evidence type="ECO:0000256" key="2">
    <source>
        <dbReference type="ARBA" id="ARBA00022554"/>
    </source>
</evidence>
<evidence type="ECO:0000256" key="7">
    <source>
        <dbReference type="SAM" id="MobiDB-lite"/>
    </source>
</evidence>
<feature type="compositionally biased region" description="Basic and acidic residues" evidence="7">
    <location>
        <begin position="463"/>
        <end position="484"/>
    </location>
</feature>
<keyword evidence="4" id="KW-0472">Membrane</keyword>
<evidence type="ECO:0000256" key="1">
    <source>
        <dbReference type="ARBA" id="ARBA00004148"/>
    </source>
</evidence>
<dbReference type="EC" id="3.1.3.36" evidence="9"/>
<protein>
    <submittedName>
        <fullName evidence="9">Polyphosphoinositide phosphatase</fullName>
        <ecNumber evidence="9">3.1.3.36</ecNumber>
    </submittedName>
</protein>
<dbReference type="Gramene" id="C.cajan_03975.t">
    <property type="protein sequence ID" value="C.cajan_03975.t"/>
    <property type="gene ID" value="C.cajan_03975"/>
</dbReference>
<feature type="region of interest" description="Disordered" evidence="7">
    <location>
        <begin position="792"/>
        <end position="821"/>
    </location>
</feature>
<feature type="region of interest" description="Disordered" evidence="7">
    <location>
        <begin position="1"/>
        <end position="21"/>
    </location>
</feature>
<dbReference type="Pfam" id="PF02383">
    <property type="entry name" value="Syja_N"/>
    <property type="match status" value="1"/>
</dbReference>
<dbReference type="PANTHER" id="PTHR45738:SF25">
    <property type="entry name" value="PHOSPHOINOSITIDE PHOSPHATASE SAC3-RELATED"/>
    <property type="match status" value="1"/>
</dbReference>
<dbReference type="AlphaFoldDB" id="A0A151SSQ4"/>
<dbReference type="GO" id="GO:0004439">
    <property type="term" value="F:phosphatidylinositol-4,5-bisphosphate 5-phosphatase activity"/>
    <property type="evidence" value="ECO:0007669"/>
    <property type="project" value="UniProtKB-EC"/>
</dbReference>
<keyword evidence="3 9" id="KW-0378">Hydrolase</keyword>
<evidence type="ECO:0000256" key="5">
    <source>
        <dbReference type="ARBA" id="ARBA00023337"/>
    </source>
</evidence>